<reference evidence="5 7" key="2">
    <citation type="submission" date="2023-09" db="EMBL/GenBank/DDBJ databases">
        <title>Complete-Gapless Cercospora beticola genome.</title>
        <authorList>
            <person name="Wyatt N.A."/>
            <person name="Spanner R.E."/>
            <person name="Bolton M.D."/>
        </authorList>
    </citation>
    <scope>NUCLEOTIDE SEQUENCE [LARGE SCALE GENOMIC DNA]</scope>
    <source>
        <strain evidence="5">Cb09-40</strain>
    </source>
</reference>
<evidence type="ECO:0000259" key="3">
    <source>
        <dbReference type="Pfam" id="PF01556"/>
    </source>
</evidence>
<dbReference type="GO" id="GO:0006457">
    <property type="term" value="P:protein folding"/>
    <property type="evidence" value="ECO:0007669"/>
    <property type="project" value="InterPro"/>
</dbReference>
<evidence type="ECO:0000313" key="4">
    <source>
        <dbReference type="EMBL" id="PIB01131.1"/>
    </source>
</evidence>
<dbReference type="Proteomes" id="UP001302367">
    <property type="component" value="Chromosome 1"/>
</dbReference>
<dbReference type="EMBL" id="CP134184">
    <property type="protein sequence ID" value="WPA95606.1"/>
    <property type="molecule type" value="Genomic_DNA"/>
</dbReference>
<dbReference type="InterPro" id="IPR008971">
    <property type="entry name" value="HSP40/DnaJ_pept-bd"/>
</dbReference>
<keyword evidence="7" id="KW-1185">Reference proteome</keyword>
<dbReference type="SUPFAM" id="SSF49493">
    <property type="entry name" value="HSP40/DnaJ peptide-binding domain"/>
    <property type="match status" value="2"/>
</dbReference>
<organism evidence="4 6">
    <name type="scientific">Cercospora beticola</name>
    <name type="common">Sugarbeet leaf spot fungus</name>
    <dbReference type="NCBI Taxonomy" id="122368"/>
    <lineage>
        <taxon>Eukaryota</taxon>
        <taxon>Fungi</taxon>
        <taxon>Dikarya</taxon>
        <taxon>Ascomycota</taxon>
        <taxon>Pezizomycotina</taxon>
        <taxon>Dothideomycetes</taxon>
        <taxon>Dothideomycetidae</taxon>
        <taxon>Mycosphaerellales</taxon>
        <taxon>Mycosphaerellaceae</taxon>
        <taxon>Cercospora</taxon>
    </lineage>
</organism>
<evidence type="ECO:0000256" key="1">
    <source>
        <dbReference type="ARBA" id="ARBA00023186"/>
    </source>
</evidence>
<name>A0A2G5I8K9_CERBT</name>
<dbReference type="FunFam" id="2.60.260.20:FF:000013">
    <property type="entry name" value="DnaJ subfamily B member 11"/>
    <property type="match status" value="1"/>
</dbReference>
<dbReference type="EMBL" id="LKMD01000100">
    <property type="protein sequence ID" value="PIB01131.1"/>
    <property type="molecule type" value="Genomic_DNA"/>
</dbReference>
<sequence length="156" mass="17827">MFNGTTKNSKVRRKTYDRRTGKEDIEDTILAVPIKRGLRPGSKIKYPDMGDDDDYDGSSDLHFIIKDKPHPLFVRNGNHLEHTIAINSAEAKLGWGRIITTIDGKHLQVTKSGRTDEDWTDRYPGLGMPFSKKPETRGDLIIKVKLPRKPGHRFKF</sequence>
<feature type="domain" description="Chaperone DnaJ C-terminal" evidence="3">
    <location>
        <begin position="1"/>
        <end position="145"/>
    </location>
</feature>
<reference evidence="4 6" key="1">
    <citation type="submission" date="2015-10" db="EMBL/GenBank/DDBJ databases">
        <title>The cercosporin biosynthetic gene cluster was horizontally transferred to several fungal lineages and shown to be expanded in Cercospora beticola based on microsynteny with recipient genomes.</title>
        <authorList>
            <person name="De Jonge R."/>
            <person name="Ebert M.K."/>
            <person name="Suttle J.C."/>
            <person name="Jurick Ii W.M."/>
            <person name="Secor G.A."/>
            <person name="Thomma B.P."/>
            <person name="Van De Peer Y."/>
            <person name="Bolton M.D."/>
        </authorList>
    </citation>
    <scope>NUCLEOTIDE SEQUENCE [LARGE SCALE GENOMIC DNA]</scope>
    <source>
        <strain evidence="4 6">09-40</strain>
    </source>
</reference>
<keyword evidence="1" id="KW-0143">Chaperone</keyword>
<dbReference type="InterPro" id="IPR002939">
    <property type="entry name" value="DnaJ_C"/>
</dbReference>
<gene>
    <name evidence="4" type="ORF">CB0940_00201</name>
    <name evidence="5" type="ORF">RHO25_000208</name>
</gene>
<feature type="region of interest" description="Disordered" evidence="2">
    <location>
        <begin position="1"/>
        <end position="20"/>
    </location>
</feature>
<dbReference type="GO" id="GO:0005829">
    <property type="term" value="C:cytosol"/>
    <property type="evidence" value="ECO:0007669"/>
    <property type="project" value="TreeGrafter"/>
</dbReference>
<accession>A0A2G5I8K9</accession>
<proteinExistence type="predicted"/>
<dbReference type="GO" id="GO:0051087">
    <property type="term" value="F:protein-folding chaperone binding"/>
    <property type="evidence" value="ECO:0007669"/>
    <property type="project" value="TreeGrafter"/>
</dbReference>
<evidence type="ECO:0000313" key="7">
    <source>
        <dbReference type="Proteomes" id="UP001302367"/>
    </source>
</evidence>
<dbReference type="OrthoDB" id="550424at2759"/>
<evidence type="ECO:0000313" key="5">
    <source>
        <dbReference type="EMBL" id="WPA95606.1"/>
    </source>
</evidence>
<dbReference type="GO" id="GO:0006413">
    <property type="term" value="P:translational initiation"/>
    <property type="evidence" value="ECO:0007669"/>
    <property type="project" value="TreeGrafter"/>
</dbReference>
<dbReference type="GO" id="GO:0051082">
    <property type="term" value="F:unfolded protein binding"/>
    <property type="evidence" value="ECO:0007669"/>
    <property type="project" value="InterPro"/>
</dbReference>
<protein>
    <submittedName>
        <fullName evidence="4">Protein psi1</fullName>
    </submittedName>
</protein>
<dbReference type="PANTHER" id="PTHR24078:SF553">
    <property type="entry name" value="DNAJ HOMOLOG SUBFAMILY B MEMBER 5"/>
    <property type="match status" value="1"/>
</dbReference>
<evidence type="ECO:0000313" key="6">
    <source>
        <dbReference type="Proteomes" id="UP000230605"/>
    </source>
</evidence>
<dbReference type="Gene3D" id="2.60.260.20">
    <property type="entry name" value="Urease metallochaperone UreE, N-terminal domain"/>
    <property type="match status" value="2"/>
</dbReference>
<evidence type="ECO:0000256" key="2">
    <source>
        <dbReference type="SAM" id="MobiDB-lite"/>
    </source>
</evidence>
<dbReference type="AlphaFoldDB" id="A0A2G5I8K9"/>
<dbReference type="Proteomes" id="UP000230605">
    <property type="component" value="Chromosome 1"/>
</dbReference>
<dbReference type="PANTHER" id="PTHR24078">
    <property type="entry name" value="DNAJ HOMOLOG SUBFAMILY C MEMBER"/>
    <property type="match status" value="1"/>
</dbReference>
<dbReference type="InterPro" id="IPR051339">
    <property type="entry name" value="DnaJ_subfamily_B"/>
</dbReference>
<dbReference type="Pfam" id="PF01556">
    <property type="entry name" value="DnaJ_C"/>
    <property type="match status" value="1"/>
</dbReference>